<accession>A0A016TQP5</accession>
<name>A0A016TQP5_9BILA</name>
<sequence>MRGILENWFVREGKISLTLSASSTTVSVDGDGFFCGLRKYATRPHRSHWNIHRDGELWDFLESQLVFLIVNIKFD</sequence>
<dbReference type="Proteomes" id="UP000024635">
    <property type="component" value="Unassembled WGS sequence"/>
</dbReference>
<dbReference type="AlphaFoldDB" id="A0A016TQP5"/>
<evidence type="ECO:0000313" key="1">
    <source>
        <dbReference type="EMBL" id="EYC05055.1"/>
    </source>
</evidence>
<reference evidence="2" key="1">
    <citation type="journal article" date="2015" name="Nat. Genet.">
        <title>The genome and transcriptome of the zoonotic hookworm Ancylostoma ceylanicum identify infection-specific gene families.</title>
        <authorList>
            <person name="Schwarz E.M."/>
            <person name="Hu Y."/>
            <person name="Antoshechkin I."/>
            <person name="Miller M.M."/>
            <person name="Sternberg P.W."/>
            <person name="Aroian R.V."/>
        </authorList>
    </citation>
    <scope>NUCLEOTIDE SEQUENCE</scope>
    <source>
        <strain evidence="2">HY135</strain>
    </source>
</reference>
<dbReference type="EMBL" id="JARK01001420">
    <property type="protein sequence ID" value="EYC05055.1"/>
    <property type="molecule type" value="Genomic_DNA"/>
</dbReference>
<keyword evidence="2" id="KW-1185">Reference proteome</keyword>
<comment type="caution">
    <text evidence="1">The sequence shown here is derived from an EMBL/GenBank/DDBJ whole genome shotgun (WGS) entry which is preliminary data.</text>
</comment>
<organism evidence="1 2">
    <name type="scientific">Ancylostoma ceylanicum</name>
    <dbReference type="NCBI Taxonomy" id="53326"/>
    <lineage>
        <taxon>Eukaryota</taxon>
        <taxon>Metazoa</taxon>
        <taxon>Ecdysozoa</taxon>
        <taxon>Nematoda</taxon>
        <taxon>Chromadorea</taxon>
        <taxon>Rhabditida</taxon>
        <taxon>Rhabditina</taxon>
        <taxon>Rhabditomorpha</taxon>
        <taxon>Strongyloidea</taxon>
        <taxon>Ancylostomatidae</taxon>
        <taxon>Ancylostomatinae</taxon>
        <taxon>Ancylostoma</taxon>
    </lineage>
</organism>
<evidence type="ECO:0000313" key="2">
    <source>
        <dbReference type="Proteomes" id="UP000024635"/>
    </source>
</evidence>
<protein>
    <submittedName>
        <fullName evidence="1">Uncharacterized protein</fullName>
    </submittedName>
</protein>
<proteinExistence type="predicted"/>
<gene>
    <name evidence="1" type="primary">Acey_s0084.g1754</name>
    <name evidence="1" type="ORF">Y032_0084g1754</name>
</gene>